<dbReference type="Pfam" id="PF07690">
    <property type="entry name" value="MFS_1"/>
    <property type="match status" value="1"/>
</dbReference>
<comment type="caution">
    <text evidence="6">The sequence shown here is derived from an EMBL/GenBank/DDBJ whole genome shotgun (WGS) entry which is preliminary data.</text>
</comment>
<dbReference type="OrthoDB" id="9814001at2"/>
<feature type="transmembrane region" description="Helical" evidence="4">
    <location>
        <begin position="366"/>
        <end position="386"/>
    </location>
</feature>
<accession>A0A1A7NTR4</accession>
<dbReference type="SUPFAM" id="SSF103473">
    <property type="entry name" value="MFS general substrate transporter"/>
    <property type="match status" value="1"/>
</dbReference>
<evidence type="ECO:0000259" key="5">
    <source>
        <dbReference type="PROSITE" id="PS50850"/>
    </source>
</evidence>
<feature type="transmembrane region" description="Helical" evidence="4">
    <location>
        <begin position="80"/>
        <end position="97"/>
    </location>
</feature>
<feature type="transmembrane region" description="Helical" evidence="4">
    <location>
        <begin position="23"/>
        <end position="44"/>
    </location>
</feature>
<feature type="transmembrane region" description="Helical" evidence="4">
    <location>
        <begin position="247"/>
        <end position="266"/>
    </location>
</feature>
<evidence type="ECO:0000313" key="7">
    <source>
        <dbReference type="Proteomes" id="UP000092649"/>
    </source>
</evidence>
<dbReference type="AlphaFoldDB" id="A0A1A7NTR4"/>
<dbReference type="RefSeq" id="WP_066108414.1">
    <property type="nucleotide sequence ID" value="NZ_JTJL01000041.1"/>
</dbReference>
<feature type="transmembrane region" description="Helical" evidence="4">
    <location>
        <begin position="167"/>
        <end position="184"/>
    </location>
</feature>
<keyword evidence="3 4" id="KW-0472">Membrane</keyword>
<keyword evidence="1 4" id="KW-0812">Transmembrane</keyword>
<dbReference type="InterPro" id="IPR020846">
    <property type="entry name" value="MFS_dom"/>
</dbReference>
<feature type="transmembrane region" description="Helical" evidence="4">
    <location>
        <begin position="302"/>
        <end position="320"/>
    </location>
</feature>
<dbReference type="PATRIC" id="fig|505341.3.peg.1572"/>
<feature type="transmembrane region" description="Helical" evidence="4">
    <location>
        <begin position="278"/>
        <end position="296"/>
    </location>
</feature>
<feature type="transmembrane region" description="Helical" evidence="4">
    <location>
        <begin position="142"/>
        <end position="161"/>
    </location>
</feature>
<keyword evidence="7" id="KW-1185">Reference proteome</keyword>
<feature type="transmembrane region" description="Helical" evidence="4">
    <location>
        <begin position="50"/>
        <end position="68"/>
    </location>
</feature>
<feature type="domain" description="Major facilitator superfamily (MFS) profile" evidence="5">
    <location>
        <begin position="9"/>
        <end position="390"/>
    </location>
</feature>
<protein>
    <submittedName>
        <fullName evidence="6">MFS transporter</fullName>
    </submittedName>
</protein>
<dbReference type="Gene3D" id="1.20.1250.20">
    <property type="entry name" value="MFS general substrate transporter like domains"/>
    <property type="match status" value="1"/>
</dbReference>
<dbReference type="InterPro" id="IPR052714">
    <property type="entry name" value="MFS_Exporter"/>
</dbReference>
<name>A0A1A7NTR4_9PAST</name>
<organism evidence="6 7">
    <name type="scientific">Gallibacterium salpingitidis</name>
    <dbReference type="NCBI Taxonomy" id="505341"/>
    <lineage>
        <taxon>Bacteria</taxon>
        <taxon>Pseudomonadati</taxon>
        <taxon>Pseudomonadota</taxon>
        <taxon>Gammaproteobacteria</taxon>
        <taxon>Pasteurellales</taxon>
        <taxon>Pasteurellaceae</taxon>
        <taxon>Gallibacterium</taxon>
    </lineage>
</organism>
<dbReference type="CDD" id="cd17489">
    <property type="entry name" value="MFS_YfcJ_like"/>
    <property type="match status" value="1"/>
</dbReference>
<dbReference type="InterPro" id="IPR036259">
    <property type="entry name" value="MFS_trans_sf"/>
</dbReference>
<dbReference type="Proteomes" id="UP000092649">
    <property type="component" value="Unassembled WGS sequence"/>
</dbReference>
<dbReference type="PANTHER" id="PTHR23531">
    <property type="entry name" value="QUINOLENE RESISTANCE PROTEIN NORA"/>
    <property type="match status" value="1"/>
</dbReference>
<evidence type="ECO:0000256" key="3">
    <source>
        <dbReference type="ARBA" id="ARBA00023136"/>
    </source>
</evidence>
<feature type="transmembrane region" description="Helical" evidence="4">
    <location>
        <begin position="340"/>
        <end position="360"/>
    </location>
</feature>
<dbReference type="InterPro" id="IPR011701">
    <property type="entry name" value="MFS"/>
</dbReference>
<dbReference type="EMBL" id="JTJL01000041">
    <property type="protein sequence ID" value="OBW93058.1"/>
    <property type="molecule type" value="Genomic_DNA"/>
</dbReference>
<evidence type="ECO:0000256" key="4">
    <source>
        <dbReference type="SAM" id="Phobius"/>
    </source>
</evidence>
<feature type="transmembrane region" description="Helical" evidence="4">
    <location>
        <begin position="214"/>
        <end position="235"/>
    </location>
</feature>
<reference evidence="6 7" key="1">
    <citation type="submission" date="2014-11" db="EMBL/GenBank/DDBJ databases">
        <title>Pan-genome of Gallibacterium spp.</title>
        <authorList>
            <person name="Kudirkiene E."/>
            <person name="Bojesen A.M."/>
        </authorList>
    </citation>
    <scope>NUCLEOTIDE SEQUENCE [LARGE SCALE GENOMIC DNA]</scope>
    <source>
        <strain evidence="6 7">F150</strain>
    </source>
</reference>
<evidence type="ECO:0000313" key="6">
    <source>
        <dbReference type="EMBL" id="OBW93058.1"/>
    </source>
</evidence>
<sequence>MKNTTKEPLWTAEFTGYGISSSVFYIVQYIMVSALPIVITLSYGGSAFDAGMAMTCFQIGCILCRPFAGELIDSLNKKKMLLFSTGLFFLITAAFNFSPSVEFLFIYRFFQGMLFAIGTTVVATVAVLVLPNTRKGEGIGYFAMFVNIAMVIGPFFGLLILDTLGDQALFIACAIIGLIGFYAANRKPLPDTLAIAKPRGNKAWNLARFIESRALPWALMGLFMSFTYSGILVFVPIMMTTMGIGTLASYFFVIFAVTIVITRPFIGRIYDYYGASYLIYPGYIIFILGMALLSMAESAVGIFIAAPILGLGYGAIAPAFQTSSVQVVPSERAGAATATYFLFLDLGVGLGSVLLSMLVSAFNFNIMYWINTLIALIGLLLYHFVVRSKAKANIKKL</sequence>
<keyword evidence="2 4" id="KW-1133">Transmembrane helix</keyword>
<dbReference type="PANTHER" id="PTHR23531:SF2">
    <property type="entry name" value="PERMEASE"/>
    <property type="match status" value="1"/>
</dbReference>
<proteinExistence type="predicted"/>
<feature type="transmembrane region" description="Helical" evidence="4">
    <location>
        <begin position="109"/>
        <end position="130"/>
    </location>
</feature>
<gene>
    <name evidence="6" type="ORF">QS62_07825</name>
</gene>
<dbReference type="GO" id="GO:0022857">
    <property type="term" value="F:transmembrane transporter activity"/>
    <property type="evidence" value="ECO:0007669"/>
    <property type="project" value="InterPro"/>
</dbReference>
<dbReference type="PROSITE" id="PS50850">
    <property type="entry name" value="MFS"/>
    <property type="match status" value="1"/>
</dbReference>
<evidence type="ECO:0000256" key="2">
    <source>
        <dbReference type="ARBA" id="ARBA00022989"/>
    </source>
</evidence>
<evidence type="ECO:0000256" key="1">
    <source>
        <dbReference type="ARBA" id="ARBA00022692"/>
    </source>
</evidence>